<evidence type="ECO:0000313" key="1">
    <source>
        <dbReference type="EMBL" id="TVU36928.1"/>
    </source>
</evidence>
<reference evidence="1 2" key="1">
    <citation type="journal article" date="2019" name="Sci. Rep.">
        <title>A high-quality genome of Eragrostis curvula grass provides insights into Poaceae evolution and supports new strategies to enhance forage quality.</title>
        <authorList>
            <person name="Carballo J."/>
            <person name="Santos B.A.C.M."/>
            <person name="Zappacosta D."/>
            <person name="Garbus I."/>
            <person name="Selva J.P."/>
            <person name="Gallo C.A."/>
            <person name="Diaz A."/>
            <person name="Albertini E."/>
            <person name="Caccamo M."/>
            <person name="Echenique V."/>
        </authorList>
    </citation>
    <scope>NUCLEOTIDE SEQUENCE [LARGE SCALE GENOMIC DNA]</scope>
    <source>
        <strain evidence="2">cv. Victoria</strain>
        <tissue evidence="1">Leaf</tissue>
    </source>
</reference>
<dbReference type="EMBL" id="RWGY01000009">
    <property type="protein sequence ID" value="TVU36928.1"/>
    <property type="molecule type" value="Genomic_DNA"/>
</dbReference>
<evidence type="ECO:0000313" key="2">
    <source>
        <dbReference type="Proteomes" id="UP000324897"/>
    </source>
</evidence>
<keyword evidence="2" id="KW-1185">Reference proteome</keyword>
<dbReference type="Proteomes" id="UP000324897">
    <property type="component" value="Unassembled WGS sequence"/>
</dbReference>
<comment type="caution">
    <text evidence="1">The sequence shown here is derived from an EMBL/GenBank/DDBJ whole genome shotgun (WGS) entry which is preliminary data.</text>
</comment>
<sequence length="59" mass="6202">MLFDGMPRRFNTPSDSITAAHLDSSAMKSIHLRIASSVSQSSDGFVLPCGSVDDASEAS</sequence>
<dbReference type="Gramene" id="TVU36928">
    <property type="protein sequence ID" value="TVU36928"/>
    <property type="gene ID" value="EJB05_18884"/>
</dbReference>
<accession>A0A5J9VMD0</accession>
<protein>
    <submittedName>
        <fullName evidence="1">Uncharacterized protein</fullName>
    </submittedName>
</protein>
<feature type="non-terminal residue" evidence="1">
    <location>
        <position position="1"/>
    </location>
</feature>
<name>A0A5J9VMD0_9POAL</name>
<organism evidence="1 2">
    <name type="scientific">Eragrostis curvula</name>
    <name type="common">weeping love grass</name>
    <dbReference type="NCBI Taxonomy" id="38414"/>
    <lineage>
        <taxon>Eukaryota</taxon>
        <taxon>Viridiplantae</taxon>
        <taxon>Streptophyta</taxon>
        <taxon>Embryophyta</taxon>
        <taxon>Tracheophyta</taxon>
        <taxon>Spermatophyta</taxon>
        <taxon>Magnoliopsida</taxon>
        <taxon>Liliopsida</taxon>
        <taxon>Poales</taxon>
        <taxon>Poaceae</taxon>
        <taxon>PACMAD clade</taxon>
        <taxon>Chloridoideae</taxon>
        <taxon>Eragrostideae</taxon>
        <taxon>Eragrostidinae</taxon>
        <taxon>Eragrostis</taxon>
    </lineage>
</organism>
<dbReference type="AlphaFoldDB" id="A0A5J9VMD0"/>
<gene>
    <name evidence="1" type="ORF">EJB05_18884</name>
</gene>
<proteinExistence type="predicted"/>